<comment type="caution">
    <text evidence="1">The sequence shown here is derived from an EMBL/GenBank/DDBJ whole genome shotgun (WGS) entry which is preliminary data.</text>
</comment>
<dbReference type="EMBL" id="MQVM01000020">
    <property type="protein sequence ID" value="ONH72577.1"/>
    <property type="molecule type" value="Genomic_DNA"/>
</dbReference>
<sequence length="59" mass="7061">MRQSFILLVKRIIYKKNKLVYTFEIIILARQLYLSYITGELKNYIKHSLKPLYGPLVQS</sequence>
<accession>A0A1V2LJQ1</accession>
<reference evidence="2" key="1">
    <citation type="journal article" date="2017" name="Genome Announc.">
        <title>Genome sequences of Cyberlindnera fabianii 65, Pichia kudriavzevii 129, and Saccharomyces cerevisiae 131 isolated from fermented masau fruits in Zimbabwe.</title>
        <authorList>
            <person name="van Rijswijck I.M.H."/>
            <person name="Derks M.F.L."/>
            <person name="Abee T."/>
            <person name="de Ridder D."/>
            <person name="Smid E.J."/>
        </authorList>
    </citation>
    <scope>NUCLEOTIDE SEQUENCE [LARGE SCALE GENOMIC DNA]</scope>
    <source>
        <strain evidence="2">129</strain>
    </source>
</reference>
<name>A0A1V2LJQ1_PICKU</name>
<organism evidence="1 2">
    <name type="scientific">Pichia kudriavzevii</name>
    <name type="common">Yeast</name>
    <name type="synonym">Issatchenkia orientalis</name>
    <dbReference type="NCBI Taxonomy" id="4909"/>
    <lineage>
        <taxon>Eukaryota</taxon>
        <taxon>Fungi</taxon>
        <taxon>Dikarya</taxon>
        <taxon>Ascomycota</taxon>
        <taxon>Saccharomycotina</taxon>
        <taxon>Pichiomycetes</taxon>
        <taxon>Pichiales</taxon>
        <taxon>Pichiaceae</taxon>
        <taxon>Pichia</taxon>
    </lineage>
</organism>
<evidence type="ECO:0000313" key="1">
    <source>
        <dbReference type="EMBL" id="ONH72577.1"/>
    </source>
</evidence>
<proteinExistence type="predicted"/>
<evidence type="ECO:0000313" key="2">
    <source>
        <dbReference type="Proteomes" id="UP000189274"/>
    </source>
</evidence>
<dbReference type="Proteomes" id="UP000189274">
    <property type="component" value="Unassembled WGS sequence"/>
</dbReference>
<protein>
    <submittedName>
        <fullName evidence="1">Uncharacterized protein</fullName>
    </submittedName>
</protein>
<gene>
    <name evidence="1" type="ORF">BOH78_3767</name>
</gene>
<dbReference type="AlphaFoldDB" id="A0A1V2LJQ1"/>